<evidence type="ECO:0000256" key="7">
    <source>
        <dbReference type="ARBA" id="ARBA00023204"/>
    </source>
</evidence>
<evidence type="ECO:0000256" key="2">
    <source>
        <dbReference type="ARBA" id="ARBA00022722"/>
    </source>
</evidence>
<dbReference type="RefSeq" id="WP_216343387.1">
    <property type="nucleotide sequence ID" value="NZ_JAHLEM010000221.1"/>
</dbReference>
<feature type="domain" description="Endonuclease/exonuclease/phosphatase" evidence="10">
    <location>
        <begin position="163"/>
        <end position="361"/>
    </location>
</feature>
<dbReference type="PANTHER" id="PTHR15822">
    <property type="entry name" value="TRAF AND TNF RECEPTOR-ASSOCIATED PROTEIN"/>
    <property type="match status" value="1"/>
</dbReference>
<dbReference type="GO" id="GO:0004519">
    <property type="term" value="F:endonuclease activity"/>
    <property type="evidence" value="ECO:0007669"/>
    <property type="project" value="UniProtKB-KW"/>
</dbReference>
<dbReference type="InterPro" id="IPR005135">
    <property type="entry name" value="Endo/exonuclease/phosphatase"/>
</dbReference>
<keyword evidence="9" id="KW-0472">Membrane</keyword>
<feature type="region of interest" description="Disordered" evidence="8">
    <location>
        <begin position="1"/>
        <end position="59"/>
    </location>
</feature>
<dbReference type="InterPro" id="IPR051547">
    <property type="entry name" value="TDP2-like"/>
</dbReference>
<organism evidence="11 12">
    <name type="scientific">Streptomyces niphimycinicus</name>
    <dbReference type="NCBI Taxonomy" id="2842201"/>
    <lineage>
        <taxon>Bacteria</taxon>
        <taxon>Bacillati</taxon>
        <taxon>Actinomycetota</taxon>
        <taxon>Actinomycetes</taxon>
        <taxon>Kitasatosporales</taxon>
        <taxon>Streptomycetaceae</taxon>
        <taxon>Streptomyces</taxon>
    </lineage>
</organism>
<dbReference type="EMBL" id="JAHLEM010000221">
    <property type="protein sequence ID" value="MBU3866344.1"/>
    <property type="molecule type" value="Genomic_DNA"/>
</dbReference>
<keyword evidence="12" id="KW-1185">Reference proteome</keyword>
<feature type="transmembrane region" description="Helical" evidence="9">
    <location>
        <begin position="123"/>
        <end position="143"/>
    </location>
</feature>
<evidence type="ECO:0000256" key="4">
    <source>
        <dbReference type="ARBA" id="ARBA00022763"/>
    </source>
</evidence>
<dbReference type="Proteomes" id="UP000720508">
    <property type="component" value="Unassembled WGS sequence"/>
</dbReference>
<keyword evidence="11" id="KW-0255">Endonuclease</keyword>
<comment type="cofactor">
    <cofactor evidence="1">
        <name>Mg(2+)</name>
        <dbReference type="ChEBI" id="CHEBI:18420"/>
    </cofactor>
</comment>
<accession>A0ABS6CHM7</accession>
<keyword evidence="9" id="KW-0812">Transmembrane</keyword>
<evidence type="ECO:0000256" key="5">
    <source>
        <dbReference type="ARBA" id="ARBA00022801"/>
    </source>
</evidence>
<evidence type="ECO:0000256" key="1">
    <source>
        <dbReference type="ARBA" id="ARBA00001946"/>
    </source>
</evidence>
<protein>
    <submittedName>
        <fullName evidence="11">Endonuclease/exonuclease/phosphatase family protein</fullName>
    </submittedName>
</protein>
<keyword evidence="4" id="KW-0227">DNA damage</keyword>
<comment type="caution">
    <text evidence="11">The sequence shown here is derived from an EMBL/GenBank/DDBJ whole genome shotgun (WGS) entry which is preliminary data.</text>
</comment>
<evidence type="ECO:0000256" key="8">
    <source>
        <dbReference type="SAM" id="MobiDB-lite"/>
    </source>
</evidence>
<feature type="transmembrane region" description="Helical" evidence="9">
    <location>
        <begin position="100"/>
        <end position="118"/>
    </location>
</feature>
<sequence length="376" mass="39646">MTHPTPDPGTLPSRYGNPPPPAPAPVPVPAPAPVPVPAPGPLPLESPPGPGPDPEATPAARHRLPRGAVIAILGALLALFLVTLPWLPDTPGNLTSLAQTVAPWFGLGILPLLVLALIRRSALAAVGVLLPLLTWSALFGTALGDRSRTGLPDLTVVSHNVDDANTGLKGTARTLLAADPQVIALQELTPRAVKTFTREFRDRFPHHVTDGSIGIWSSFPLRAVRPVPIMGWTRALHATLDTPRGPVSFYTAHLASVRVRPDAGFTTARRNDSADRLVTALRQDPAWDQGPVLLLGDFNGAGADRSLHLLFDGFHDAQAETGSGFGATWPATFPLVRIDHVLVRGATPLRAHTLPATGSDHLPIAAALKLPSPTRP</sequence>
<keyword evidence="2" id="KW-0540">Nuclease</keyword>
<evidence type="ECO:0000313" key="11">
    <source>
        <dbReference type="EMBL" id="MBU3866344.1"/>
    </source>
</evidence>
<feature type="transmembrane region" description="Helical" evidence="9">
    <location>
        <begin position="68"/>
        <end position="88"/>
    </location>
</feature>
<keyword evidence="7" id="KW-0234">DNA repair</keyword>
<evidence type="ECO:0000256" key="3">
    <source>
        <dbReference type="ARBA" id="ARBA00022723"/>
    </source>
</evidence>
<proteinExistence type="predicted"/>
<evidence type="ECO:0000256" key="9">
    <source>
        <dbReference type="SAM" id="Phobius"/>
    </source>
</evidence>
<dbReference type="Pfam" id="PF03372">
    <property type="entry name" value="Exo_endo_phos"/>
    <property type="match status" value="1"/>
</dbReference>
<name>A0ABS6CHM7_9ACTN</name>
<keyword evidence="5" id="KW-0378">Hydrolase</keyword>
<evidence type="ECO:0000259" key="10">
    <source>
        <dbReference type="Pfam" id="PF03372"/>
    </source>
</evidence>
<evidence type="ECO:0000256" key="6">
    <source>
        <dbReference type="ARBA" id="ARBA00022842"/>
    </source>
</evidence>
<reference evidence="11 12" key="1">
    <citation type="submission" date="2021-06" db="EMBL/GenBank/DDBJ databases">
        <authorList>
            <person name="Pan X."/>
        </authorList>
    </citation>
    <scope>NUCLEOTIDE SEQUENCE [LARGE SCALE GENOMIC DNA]</scope>
    <source>
        <strain evidence="11 12">4503</strain>
    </source>
</reference>
<dbReference type="PANTHER" id="PTHR15822:SF4">
    <property type="entry name" value="TYROSYL-DNA PHOSPHODIESTERASE 2"/>
    <property type="match status" value="1"/>
</dbReference>
<keyword evidence="6" id="KW-0460">Magnesium</keyword>
<keyword evidence="9" id="KW-1133">Transmembrane helix</keyword>
<feature type="compositionally biased region" description="Pro residues" evidence="8">
    <location>
        <begin position="17"/>
        <end position="55"/>
    </location>
</feature>
<keyword evidence="3" id="KW-0479">Metal-binding</keyword>
<evidence type="ECO:0000313" key="12">
    <source>
        <dbReference type="Proteomes" id="UP000720508"/>
    </source>
</evidence>
<gene>
    <name evidence="11" type="ORF">KN815_20415</name>
</gene>